<dbReference type="AlphaFoldDB" id="A0A195BRQ0"/>
<reference evidence="2 3" key="1">
    <citation type="submission" date="2015-09" db="EMBL/GenBank/DDBJ databases">
        <title>Atta colombica WGS genome.</title>
        <authorList>
            <person name="Nygaard S."/>
            <person name="Hu H."/>
            <person name="Boomsma J."/>
            <person name="Zhang G."/>
        </authorList>
    </citation>
    <scope>NUCLEOTIDE SEQUENCE [LARGE SCALE GENOMIC DNA]</scope>
    <source>
        <strain evidence="2">Treedump-2</strain>
        <tissue evidence="2">Whole body</tissue>
    </source>
</reference>
<gene>
    <name evidence="2" type="ORF">ALC53_02665</name>
</gene>
<dbReference type="EMBL" id="KQ976423">
    <property type="protein sequence ID" value="KYM88899.1"/>
    <property type="molecule type" value="Genomic_DNA"/>
</dbReference>
<sequence length="154" mass="17226">MCRTSSEPFTPSSPALPPLSYPGSLPRSPCLEHLSPCSRLNSCSRVKHGREGDETTTITTTTTTTTTTLDDATRCTTTSHYVTNTTTYLYARSPSHYHDRLPNVTSLRIAIEVAFVGMDSATLQRACERFRPRIESFKLIYRIIVLYRNLSSAM</sequence>
<feature type="region of interest" description="Disordered" evidence="1">
    <location>
        <begin position="1"/>
        <end position="20"/>
    </location>
</feature>
<evidence type="ECO:0000313" key="3">
    <source>
        <dbReference type="Proteomes" id="UP000078540"/>
    </source>
</evidence>
<evidence type="ECO:0000313" key="2">
    <source>
        <dbReference type="EMBL" id="KYM88899.1"/>
    </source>
</evidence>
<evidence type="ECO:0000256" key="1">
    <source>
        <dbReference type="SAM" id="MobiDB-lite"/>
    </source>
</evidence>
<accession>A0A195BRQ0</accession>
<proteinExistence type="predicted"/>
<protein>
    <submittedName>
        <fullName evidence="2">Uncharacterized protein</fullName>
    </submittedName>
</protein>
<keyword evidence="3" id="KW-1185">Reference proteome</keyword>
<name>A0A195BRQ0_9HYME</name>
<dbReference type="Proteomes" id="UP000078540">
    <property type="component" value="Unassembled WGS sequence"/>
</dbReference>
<organism evidence="2 3">
    <name type="scientific">Atta colombica</name>
    <dbReference type="NCBI Taxonomy" id="520822"/>
    <lineage>
        <taxon>Eukaryota</taxon>
        <taxon>Metazoa</taxon>
        <taxon>Ecdysozoa</taxon>
        <taxon>Arthropoda</taxon>
        <taxon>Hexapoda</taxon>
        <taxon>Insecta</taxon>
        <taxon>Pterygota</taxon>
        <taxon>Neoptera</taxon>
        <taxon>Endopterygota</taxon>
        <taxon>Hymenoptera</taxon>
        <taxon>Apocrita</taxon>
        <taxon>Aculeata</taxon>
        <taxon>Formicoidea</taxon>
        <taxon>Formicidae</taxon>
        <taxon>Myrmicinae</taxon>
        <taxon>Atta</taxon>
    </lineage>
</organism>